<protein>
    <recommendedName>
        <fullName evidence="3">Copper resistance protein CopC</fullName>
    </recommendedName>
</protein>
<evidence type="ECO:0008006" key="3">
    <source>
        <dbReference type="Google" id="ProtNLM"/>
    </source>
</evidence>
<reference evidence="2" key="1">
    <citation type="journal article" date="2019" name="Int. J. Syst. Evol. Microbiol.">
        <title>The Global Catalogue of Microorganisms (GCM) 10K type strain sequencing project: providing services to taxonomists for standard genome sequencing and annotation.</title>
        <authorList>
            <consortium name="The Broad Institute Genomics Platform"/>
            <consortium name="The Broad Institute Genome Sequencing Center for Infectious Disease"/>
            <person name="Wu L."/>
            <person name="Ma J."/>
        </authorList>
    </citation>
    <scope>NUCLEOTIDE SEQUENCE [LARGE SCALE GENOMIC DNA]</scope>
    <source>
        <strain evidence="2">CGMCC 1.15339</strain>
    </source>
</reference>
<organism evidence="1 2">
    <name type="scientific">Shewanella inventionis</name>
    <dbReference type="NCBI Taxonomy" id="1738770"/>
    <lineage>
        <taxon>Bacteria</taxon>
        <taxon>Pseudomonadati</taxon>
        <taxon>Pseudomonadota</taxon>
        <taxon>Gammaproteobacteria</taxon>
        <taxon>Alteromonadales</taxon>
        <taxon>Shewanellaceae</taxon>
        <taxon>Shewanella</taxon>
    </lineage>
</organism>
<accession>A0ABQ1JU54</accession>
<evidence type="ECO:0000313" key="1">
    <source>
        <dbReference type="EMBL" id="GGB77674.1"/>
    </source>
</evidence>
<keyword evidence="2" id="KW-1185">Reference proteome</keyword>
<evidence type="ECO:0000313" key="2">
    <source>
        <dbReference type="Proteomes" id="UP000617555"/>
    </source>
</evidence>
<name>A0ABQ1JU54_9GAMM</name>
<gene>
    <name evidence="1" type="ORF">GCM10011607_42270</name>
</gene>
<dbReference type="EMBL" id="BMII01000079">
    <property type="protein sequence ID" value="GGB77674.1"/>
    <property type="molecule type" value="Genomic_DNA"/>
</dbReference>
<dbReference type="Proteomes" id="UP000617555">
    <property type="component" value="Unassembled WGS sequence"/>
</dbReference>
<proteinExistence type="predicted"/>
<sequence length="131" mass="14747">MIFFALLVSNNVCAGELFVNNNDATIEFTIEPTRSLKVTFESSVTLHSIVIRNNDGYLLNLDVQVPKDPGTIFYFNLPKLPPAKYLVRWKSQLNGGPISLGEATITLNDDTYPRPSTKKPKYNILHRKLHG</sequence>
<comment type="caution">
    <text evidence="1">The sequence shown here is derived from an EMBL/GenBank/DDBJ whole genome shotgun (WGS) entry which is preliminary data.</text>
</comment>